<comment type="caution">
    <text evidence="3">The sequence shown here is derived from an EMBL/GenBank/DDBJ whole genome shotgun (WGS) entry which is preliminary data.</text>
</comment>
<dbReference type="PANTHER" id="PTHR43358">
    <property type="entry name" value="ALPHA/BETA-HYDROLASE"/>
    <property type="match status" value="1"/>
</dbReference>
<protein>
    <recommendedName>
        <fullName evidence="2">AB hydrolase-1 domain-containing protein</fullName>
    </recommendedName>
</protein>
<sequence length="288" mass="32454">MTKIIIYSATFAFGFGLVSLWSFWLVTRPPEIISESTPETYGLNFDKIEITAPDGITLAGWLIPDAGRRQDAPAIIIFHGNGADKSDMLSFAKVLHEKFAVLLMDLRYFGESDGKYSTLGFKERGDASRAIDFLESRGFKKIGVFGFSLGGAIAIMTASEDSRVQAVAAYASHTDLRSIGRDTYKILGPLKYPLVELMILWAKLFIDENVLRDSPFESAQELNIPLLLAHSREDDQIPFSHAERLKDSLKNNPRAEFYFMERGLHGEVSSEFDNRVREFFEHTLLPRD</sequence>
<dbReference type="PANTHER" id="PTHR43358:SF4">
    <property type="entry name" value="ALPHA_BETA HYDROLASE FOLD-1 DOMAIN-CONTAINING PROTEIN"/>
    <property type="match status" value="1"/>
</dbReference>
<name>A0A1G2K5U5_9BACT</name>
<dbReference type="InterPro" id="IPR052920">
    <property type="entry name" value="DNA-binding_regulatory"/>
</dbReference>
<evidence type="ECO:0000313" key="3">
    <source>
        <dbReference type="EMBL" id="OGZ94814.1"/>
    </source>
</evidence>
<evidence type="ECO:0000259" key="2">
    <source>
        <dbReference type="Pfam" id="PF00561"/>
    </source>
</evidence>
<reference evidence="3 4" key="1">
    <citation type="journal article" date="2016" name="Nat. Commun.">
        <title>Thousands of microbial genomes shed light on interconnected biogeochemical processes in an aquifer system.</title>
        <authorList>
            <person name="Anantharaman K."/>
            <person name="Brown C.T."/>
            <person name="Hug L.A."/>
            <person name="Sharon I."/>
            <person name="Castelle C.J."/>
            <person name="Probst A.J."/>
            <person name="Thomas B.C."/>
            <person name="Singh A."/>
            <person name="Wilkins M.J."/>
            <person name="Karaoz U."/>
            <person name="Brodie E.L."/>
            <person name="Williams K.H."/>
            <person name="Hubbard S.S."/>
            <person name="Banfield J.F."/>
        </authorList>
    </citation>
    <scope>NUCLEOTIDE SEQUENCE [LARGE SCALE GENOMIC DNA]</scope>
</reference>
<dbReference type="Proteomes" id="UP000177392">
    <property type="component" value="Unassembled WGS sequence"/>
</dbReference>
<proteinExistence type="predicted"/>
<dbReference type="EMBL" id="MHQB01000001">
    <property type="protein sequence ID" value="OGZ94814.1"/>
    <property type="molecule type" value="Genomic_DNA"/>
</dbReference>
<evidence type="ECO:0000313" key="4">
    <source>
        <dbReference type="Proteomes" id="UP000177392"/>
    </source>
</evidence>
<dbReference type="Pfam" id="PF00561">
    <property type="entry name" value="Abhydrolase_1"/>
    <property type="match status" value="1"/>
</dbReference>
<keyword evidence="1" id="KW-0812">Transmembrane</keyword>
<feature type="domain" description="AB hydrolase-1" evidence="2">
    <location>
        <begin position="73"/>
        <end position="172"/>
    </location>
</feature>
<dbReference type="InterPro" id="IPR029058">
    <property type="entry name" value="AB_hydrolase_fold"/>
</dbReference>
<evidence type="ECO:0000256" key="1">
    <source>
        <dbReference type="SAM" id="Phobius"/>
    </source>
</evidence>
<keyword evidence="1" id="KW-0472">Membrane</keyword>
<feature type="transmembrane region" description="Helical" evidence="1">
    <location>
        <begin position="6"/>
        <end position="26"/>
    </location>
</feature>
<dbReference type="AlphaFoldDB" id="A0A1G2K5U5"/>
<dbReference type="SUPFAM" id="SSF53474">
    <property type="entry name" value="alpha/beta-Hydrolases"/>
    <property type="match status" value="1"/>
</dbReference>
<dbReference type="Gene3D" id="3.40.50.1820">
    <property type="entry name" value="alpha/beta hydrolase"/>
    <property type="match status" value="1"/>
</dbReference>
<dbReference type="InterPro" id="IPR000073">
    <property type="entry name" value="AB_hydrolase_1"/>
</dbReference>
<organism evidence="3 4">
    <name type="scientific">Candidatus Sungbacteria bacterium GWC2_49_10</name>
    <dbReference type="NCBI Taxonomy" id="1802263"/>
    <lineage>
        <taxon>Bacteria</taxon>
        <taxon>Candidatus Sungiibacteriota</taxon>
    </lineage>
</organism>
<accession>A0A1G2K5U5</accession>
<keyword evidence="1" id="KW-1133">Transmembrane helix</keyword>
<gene>
    <name evidence="3" type="ORF">A2131_01615</name>
</gene>